<organism evidence="5 6">
    <name type="scientific">Stephania japonica</name>
    <dbReference type="NCBI Taxonomy" id="461633"/>
    <lineage>
        <taxon>Eukaryota</taxon>
        <taxon>Viridiplantae</taxon>
        <taxon>Streptophyta</taxon>
        <taxon>Embryophyta</taxon>
        <taxon>Tracheophyta</taxon>
        <taxon>Spermatophyta</taxon>
        <taxon>Magnoliopsida</taxon>
        <taxon>Ranunculales</taxon>
        <taxon>Menispermaceae</taxon>
        <taxon>Menispermoideae</taxon>
        <taxon>Cissampelideae</taxon>
        <taxon>Stephania</taxon>
    </lineage>
</organism>
<accession>A0AAP0P1T2</accession>
<evidence type="ECO:0000313" key="5">
    <source>
        <dbReference type="EMBL" id="KAK9124346.1"/>
    </source>
</evidence>
<dbReference type="InterPro" id="IPR046960">
    <property type="entry name" value="PPR_At4g14850-like_plant"/>
</dbReference>
<keyword evidence="6" id="KW-1185">Reference proteome</keyword>
<keyword evidence="2" id="KW-0677">Repeat</keyword>
<dbReference type="GO" id="GO:0009451">
    <property type="term" value="P:RNA modification"/>
    <property type="evidence" value="ECO:0007669"/>
    <property type="project" value="InterPro"/>
</dbReference>
<evidence type="ECO:0000256" key="3">
    <source>
        <dbReference type="ARBA" id="ARBA00022946"/>
    </source>
</evidence>
<proteinExistence type="inferred from homology"/>
<evidence type="ECO:0000256" key="2">
    <source>
        <dbReference type="ARBA" id="ARBA00022737"/>
    </source>
</evidence>
<evidence type="ECO:0008006" key="7">
    <source>
        <dbReference type="Google" id="ProtNLM"/>
    </source>
</evidence>
<evidence type="ECO:0000256" key="4">
    <source>
        <dbReference type="PROSITE-ProRule" id="PRU00708"/>
    </source>
</evidence>
<dbReference type="InterPro" id="IPR011990">
    <property type="entry name" value="TPR-like_helical_dom_sf"/>
</dbReference>
<keyword evidence="3" id="KW-0809">Transit peptide</keyword>
<gene>
    <name evidence="5" type="ORF">Sjap_013948</name>
</gene>
<dbReference type="InterPro" id="IPR002885">
    <property type="entry name" value="PPR_rpt"/>
</dbReference>
<dbReference type="GO" id="GO:0003723">
    <property type="term" value="F:RNA binding"/>
    <property type="evidence" value="ECO:0007669"/>
    <property type="project" value="InterPro"/>
</dbReference>
<dbReference type="NCBIfam" id="TIGR00756">
    <property type="entry name" value="PPR"/>
    <property type="match status" value="2"/>
</dbReference>
<comment type="caution">
    <text evidence="5">The sequence shown here is derived from an EMBL/GenBank/DDBJ whole genome shotgun (WGS) entry which is preliminary data.</text>
</comment>
<dbReference type="Gene3D" id="1.25.40.10">
    <property type="entry name" value="Tetratricopeptide repeat domain"/>
    <property type="match status" value="1"/>
</dbReference>
<dbReference type="PANTHER" id="PTHR24015:SF1774">
    <property type="entry name" value="OS09G0251500 PROTEIN"/>
    <property type="match status" value="1"/>
</dbReference>
<dbReference type="EMBL" id="JBBNAE010000005">
    <property type="protein sequence ID" value="KAK9124346.1"/>
    <property type="molecule type" value="Genomic_DNA"/>
</dbReference>
<evidence type="ECO:0000256" key="1">
    <source>
        <dbReference type="ARBA" id="ARBA00006643"/>
    </source>
</evidence>
<dbReference type="PROSITE" id="PS51375">
    <property type="entry name" value="PPR"/>
    <property type="match status" value="1"/>
</dbReference>
<dbReference type="Pfam" id="PF01535">
    <property type="entry name" value="PPR"/>
    <property type="match status" value="2"/>
</dbReference>
<reference evidence="5 6" key="1">
    <citation type="submission" date="2024-01" db="EMBL/GenBank/DDBJ databases">
        <title>Genome assemblies of Stephania.</title>
        <authorList>
            <person name="Yang L."/>
        </authorList>
    </citation>
    <scope>NUCLEOTIDE SEQUENCE [LARGE SCALE GENOMIC DNA]</scope>
    <source>
        <strain evidence="5">QJT</strain>
        <tissue evidence="5">Leaf</tissue>
    </source>
</reference>
<comment type="similarity">
    <text evidence="1">Belongs to the PPR family. PCMP-H subfamily.</text>
</comment>
<feature type="repeat" description="PPR" evidence="4">
    <location>
        <begin position="63"/>
        <end position="97"/>
    </location>
</feature>
<name>A0AAP0P1T2_9MAGN</name>
<dbReference type="Proteomes" id="UP001417504">
    <property type="component" value="Unassembled WGS sequence"/>
</dbReference>
<dbReference type="PANTHER" id="PTHR24015">
    <property type="entry name" value="OS07G0578800 PROTEIN-RELATED"/>
    <property type="match status" value="1"/>
</dbReference>
<dbReference type="AlphaFoldDB" id="A0AAP0P1T2"/>
<protein>
    <recommendedName>
        <fullName evidence="7">Pentatricopeptide repeat-containing protein</fullName>
    </recommendedName>
</protein>
<evidence type="ECO:0000313" key="6">
    <source>
        <dbReference type="Proteomes" id="UP001417504"/>
    </source>
</evidence>
<sequence>MFTFSSVLRVCDGLETLRQLHSGIVTFGLDSNVFVWSASIDVYAKWGELGDGFCVFNEMVTGDLIVWNSIVGGFAQNGRGEEALDLFKMMRGSGFPVNQASLTSVLTACTGLALLELGRQVHAHVMKLESDLIPNNALLDMYFKCRSLEDCELCF</sequence>
<dbReference type="FunFam" id="1.25.40.10:FF:000488">
    <property type="entry name" value="Pentatricopeptide repeat-containing protein, mitochondrial"/>
    <property type="match status" value="1"/>
</dbReference>